<feature type="compositionally biased region" description="Low complexity" evidence="1">
    <location>
        <begin position="502"/>
        <end position="512"/>
    </location>
</feature>
<feature type="compositionally biased region" description="Basic and acidic residues" evidence="1">
    <location>
        <begin position="670"/>
        <end position="729"/>
    </location>
</feature>
<feature type="compositionally biased region" description="Basic residues" evidence="1">
    <location>
        <begin position="300"/>
        <end position="314"/>
    </location>
</feature>
<feature type="compositionally biased region" description="Basic and acidic residues" evidence="1">
    <location>
        <begin position="948"/>
        <end position="965"/>
    </location>
</feature>
<sequence length="1352" mass="150203">MDEEDLDWGDTEIPQGGHLGPADDADDGVSLGSESGDEGNNTAVPVTATAASTSGAASRVTQSNGALGSRSPKSSNFPPRESLPRETSSTPIKRNDQSSIASPKPKSRRSKSTSVSAPKVIHGLPPKPVVANVPLLPPSHPSLTEATKMSEAAKGKPTSNSSTNQPSQDVDAPLPPDWQIRHPRSGGTAVYYYNTRTHQCTWQRPSLYSHQDPATTSSSRTSNKAESVEPDTSRNALSYDDRHYRPGAGNASDNDAPPSHATRRGRTTDTWFGNATEGRRDQSHSPPRGRNRSRSLSPPRRSRERGGRRRRSSRQKNANGDRDRESSLVQENDRHRHAPMEGGAASTAPASHKSRKSQRSVQEPQDHLDESHPSHNIYPEREKSDSPHSTLIRLMHSPPFTPMGFRTISAIADVLPRALASRFWTVMSSFREALLRSLYPALFYFPASFCVRLQDAHHGLLLSSPHLLLQSCIPISIQEPQEPQSSSTAVNSGKRDRPSRFALPAAPAAAKPSRNQDDDAWVPDEFKAPAASPSADRHAHPEQRESREGRQTTADTRNMYSARNDEPTSPSLSSGPTSEQPSSRRKRPPLPPQSMRFRESKSNGRSSHSVPAVTAEASDAAHRSPQASNHVSLSPQSALPALSPSVPRAHGERGTLVRDLPPHQRSSKFSTHDVPSHYDQPRDGRHERERERERGDRDRERPREPREEARERGRERERVRERERERRDTSPAGSSSRPPRHRSPSRSRSPSPGRRSVSAEPSIRAGSGMYADNMAVDDPPPRAPRSMVPPSPVKNMYPSRPVRQSPPPASLSHRTDEGRERERERDLPEPPARDGPRSRKDEVLDSKIPGGPRARGRGRGGRGLPLSGTNNIPVGTRHAVDQGPPKAPQNHYALPPPVLPSKLSGANTIPVKEARTRGYNANHEPSDHVEPSSRSYSNSKDYPPSESEISRHAPNAREREDDGHRGSTRSRRRSLSIDEPRQRPHTDDEPRSSRPYRSPSPRARHYNGIDEPRSTARASASRDDQRGRSSDDGRPSNHRSARSPISPVSRRQEEDYPPRDRDRESRGRDGRTEPQRSPERRQLASSASSPPLKLSLTSIPVPPPNAGLPMKPVPYNPPPSPRPSGRVYPASEAEKRRKLEEEKEREQEWERERDREREREERERKREGEREREREGERQRQRQREREDEQMSRPPPDGRSQRPPIKLRRPPPPATPEPMDIDRTPAERPPLPTVSTGSGSGGSGLAGDRDGDRDRDRPRDRRPSTSRQGASLLDRLGGVDGGQKLPDPPVSLRDRVTVPSKRDRDDMGLDDRYRGDVDDIPVGDESSSKRAKKRHGRLRRRGGRGPGGGPYP</sequence>
<feature type="compositionally biased region" description="Basic and acidic residues" evidence="1">
    <location>
        <begin position="1292"/>
        <end position="1317"/>
    </location>
</feature>
<feature type="compositionally biased region" description="Basic and acidic residues" evidence="1">
    <location>
        <begin position="319"/>
        <end position="334"/>
    </location>
</feature>
<reference evidence="3 4" key="1">
    <citation type="journal article" date="2020" name="ISME J.">
        <title>Uncovering the hidden diversity of litter-decomposition mechanisms in mushroom-forming fungi.</title>
        <authorList>
            <person name="Floudas D."/>
            <person name="Bentzer J."/>
            <person name="Ahren D."/>
            <person name="Johansson T."/>
            <person name="Persson P."/>
            <person name="Tunlid A."/>
        </authorList>
    </citation>
    <scope>NUCLEOTIDE SEQUENCE [LARGE SCALE GENOMIC DNA]</scope>
    <source>
        <strain evidence="3 4">CBS 291.85</strain>
    </source>
</reference>
<feature type="compositionally biased region" description="Polar residues" evidence="1">
    <location>
        <begin position="157"/>
        <end position="168"/>
    </location>
</feature>
<feature type="compositionally biased region" description="Basic and acidic residues" evidence="1">
    <location>
        <begin position="975"/>
        <end position="992"/>
    </location>
</feature>
<feature type="compositionally biased region" description="Basic and acidic residues" evidence="1">
    <location>
        <begin position="535"/>
        <end position="550"/>
    </location>
</feature>
<evidence type="ECO:0000313" key="3">
    <source>
        <dbReference type="EMBL" id="KAF5356541.1"/>
    </source>
</evidence>
<evidence type="ECO:0000256" key="1">
    <source>
        <dbReference type="SAM" id="MobiDB-lite"/>
    </source>
</evidence>
<feature type="domain" description="WW" evidence="2">
    <location>
        <begin position="172"/>
        <end position="207"/>
    </location>
</feature>
<feature type="compositionally biased region" description="Basic and acidic residues" evidence="1">
    <location>
        <begin position="1132"/>
        <end position="1191"/>
    </location>
</feature>
<dbReference type="CDD" id="cd00201">
    <property type="entry name" value="WW"/>
    <property type="match status" value="1"/>
</dbReference>
<accession>A0A8H5LFB9</accession>
<dbReference type="PROSITE" id="PS50020">
    <property type="entry name" value="WW_DOMAIN_2"/>
    <property type="match status" value="1"/>
</dbReference>
<gene>
    <name evidence="3" type="ORF">D9758_008274</name>
</gene>
<keyword evidence="4" id="KW-1185">Reference proteome</keyword>
<feature type="compositionally biased region" description="Polar residues" evidence="1">
    <location>
        <begin position="62"/>
        <end position="77"/>
    </location>
</feature>
<feature type="compositionally biased region" description="Basic residues" evidence="1">
    <location>
        <begin position="1329"/>
        <end position="1343"/>
    </location>
</feature>
<feature type="compositionally biased region" description="Low complexity" evidence="1">
    <location>
        <begin position="631"/>
        <end position="647"/>
    </location>
</feature>
<protein>
    <recommendedName>
        <fullName evidence="2">WW domain-containing protein</fullName>
    </recommendedName>
</protein>
<dbReference type="InterPro" id="IPR001202">
    <property type="entry name" value="WW_dom"/>
</dbReference>
<feature type="compositionally biased region" description="Basic and acidic residues" evidence="1">
    <location>
        <begin position="1050"/>
        <end position="1082"/>
    </location>
</feature>
<feature type="region of interest" description="Disordered" evidence="1">
    <location>
        <begin position="1"/>
        <end position="185"/>
    </location>
</feature>
<dbReference type="Proteomes" id="UP000559256">
    <property type="component" value="Unassembled WGS sequence"/>
</dbReference>
<feature type="region of interest" description="Disordered" evidence="1">
    <location>
        <begin position="479"/>
        <end position="1352"/>
    </location>
</feature>
<dbReference type="SMART" id="SM00456">
    <property type="entry name" value="WW"/>
    <property type="match status" value="1"/>
</dbReference>
<feature type="compositionally biased region" description="Low complexity" evidence="1">
    <location>
        <begin position="746"/>
        <end position="758"/>
    </location>
</feature>
<feature type="compositionally biased region" description="Basic and acidic residues" evidence="1">
    <location>
        <begin position="1007"/>
        <end position="1035"/>
    </location>
</feature>
<feature type="compositionally biased region" description="Basic and acidic residues" evidence="1">
    <location>
        <begin position="813"/>
        <end position="845"/>
    </location>
</feature>
<evidence type="ECO:0000259" key="2">
    <source>
        <dbReference type="PROSITE" id="PS50020"/>
    </source>
</evidence>
<dbReference type="SUPFAM" id="SSF51045">
    <property type="entry name" value="WW domain"/>
    <property type="match status" value="1"/>
</dbReference>
<feature type="compositionally biased region" description="Basic and acidic residues" evidence="1">
    <location>
        <begin position="649"/>
        <end position="662"/>
    </location>
</feature>
<feature type="compositionally biased region" description="Basic and acidic residues" evidence="1">
    <location>
        <begin position="1247"/>
        <end position="1263"/>
    </location>
</feature>
<comment type="caution">
    <text evidence="3">The sequence shown here is derived from an EMBL/GenBank/DDBJ whole genome shotgun (WGS) entry which is preliminary data.</text>
</comment>
<dbReference type="Gene3D" id="2.20.70.10">
    <property type="match status" value="1"/>
</dbReference>
<feature type="compositionally biased region" description="Polar residues" evidence="1">
    <location>
        <begin position="551"/>
        <end position="561"/>
    </location>
</feature>
<feature type="compositionally biased region" description="Pro residues" evidence="1">
    <location>
        <begin position="781"/>
        <end position="792"/>
    </location>
</feature>
<feature type="compositionally biased region" description="Low complexity" evidence="1">
    <location>
        <begin position="567"/>
        <end position="578"/>
    </location>
</feature>
<feature type="region of interest" description="Disordered" evidence="1">
    <location>
        <begin position="202"/>
        <end position="388"/>
    </location>
</feature>
<organism evidence="3 4">
    <name type="scientific">Tetrapyrgos nigripes</name>
    <dbReference type="NCBI Taxonomy" id="182062"/>
    <lineage>
        <taxon>Eukaryota</taxon>
        <taxon>Fungi</taxon>
        <taxon>Dikarya</taxon>
        <taxon>Basidiomycota</taxon>
        <taxon>Agaricomycotina</taxon>
        <taxon>Agaricomycetes</taxon>
        <taxon>Agaricomycetidae</taxon>
        <taxon>Agaricales</taxon>
        <taxon>Marasmiineae</taxon>
        <taxon>Marasmiaceae</taxon>
        <taxon>Tetrapyrgos</taxon>
    </lineage>
</organism>
<name>A0A8H5LFB9_9AGAR</name>
<evidence type="ECO:0000313" key="4">
    <source>
        <dbReference type="Proteomes" id="UP000559256"/>
    </source>
</evidence>
<proteinExistence type="predicted"/>
<feature type="compositionally biased region" description="Polar residues" evidence="1">
    <location>
        <begin position="202"/>
        <end position="225"/>
    </location>
</feature>
<feature type="compositionally biased region" description="Basic and acidic residues" evidence="1">
    <location>
        <begin position="364"/>
        <end position="386"/>
    </location>
</feature>
<feature type="compositionally biased region" description="Pro residues" evidence="1">
    <location>
        <begin position="1100"/>
        <end position="1122"/>
    </location>
</feature>
<dbReference type="EMBL" id="JAACJM010000054">
    <property type="protein sequence ID" value="KAF5356541.1"/>
    <property type="molecule type" value="Genomic_DNA"/>
</dbReference>
<feature type="compositionally biased region" description="Acidic residues" evidence="1">
    <location>
        <begin position="1"/>
        <end position="10"/>
    </location>
</feature>
<feature type="compositionally biased region" description="Low complexity" evidence="1">
    <location>
        <begin position="42"/>
        <end position="61"/>
    </location>
</feature>
<dbReference type="OrthoDB" id="548295at2759"/>
<dbReference type="InterPro" id="IPR036020">
    <property type="entry name" value="WW_dom_sf"/>
</dbReference>
<feature type="compositionally biased region" description="Low complexity" evidence="1">
    <location>
        <begin position="1083"/>
        <end position="1098"/>
    </location>
</feature>